<dbReference type="Pfam" id="PF12796">
    <property type="entry name" value="Ank_2"/>
    <property type="match status" value="1"/>
</dbReference>
<keyword evidence="1" id="KW-0040">ANK repeat</keyword>
<sequence>MSVDHPDDFEEQRHEFLRQIEPTISNWEGQPPNLLDMFEPEEIDCLLSDCVKNILEDGSWHRAFVKFVVRSDYVDVPDLDEDGKPRRLRRTTPIHHVARHKEFLDLAFVVRGLFQMYKCDVNYTDETGLTHFHVACMSGCEDIVKEFLELGQDPNVLVPETRDSPLHFALIYGRKTDRRDAAKARRRSERGQ</sequence>
<evidence type="ECO:0000256" key="1">
    <source>
        <dbReference type="PROSITE-ProRule" id="PRU00023"/>
    </source>
</evidence>
<dbReference type="SMART" id="SM00248">
    <property type="entry name" value="ANK"/>
    <property type="match status" value="2"/>
</dbReference>
<feature type="repeat" description="ANK" evidence="1">
    <location>
        <begin position="127"/>
        <end position="159"/>
    </location>
</feature>
<reference evidence="2 3" key="1">
    <citation type="submission" date="2020-02" db="EMBL/GenBank/DDBJ databases">
        <authorList>
            <person name="Ferguson B K."/>
        </authorList>
    </citation>
    <scope>NUCLEOTIDE SEQUENCE [LARGE SCALE GENOMIC DNA]</scope>
</reference>
<dbReference type="InterPro" id="IPR002110">
    <property type="entry name" value="Ankyrin_rpt"/>
</dbReference>
<dbReference type="EMBL" id="CADCXV010001494">
    <property type="protein sequence ID" value="CAB0044832.1"/>
    <property type="molecule type" value="Genomic_DNA"/>
</dbReference>
<dbReference type="InterPro" id="IPR036770">
    <property type="entry name" value="Ankyrin_rpt-contain_sf"/>
</dbReference>
<dbReference type="AlphaFoldDB" id="A0A6H5J5Q2"/>
<dbReference type="Gene3D" id="1.25.40.20">
    <property type="entry name" value="Ankyrin repeat-containing domain"/>
    <property type="match status" value="1"/>
</dbReference>
<dbReference type="Proteomes" id="UP000479190">
    <property type="component" value="Unassembled WGS sequence"/>
</dbReference>
<organism evidence="2 3">
    <name type="scientific">Trichogramma brassicae</name>
    <dbReference type="NCBI Taxonomy" id="86971"/>
    <lineage>
        <taxon>Eukaryota</taxon>
        <taxon>Metazoa</taxon>
        <taxon>Ecdysozoa</taxon>
        <taxon>Arthropoda</taxon>
        <taxon>Hexapoda</taxon>
        <taxon>Insecta</taxon>
        <taxon>Pterygota</taxon>
        <taxon>Neoptera</taxon>
        <taxon>Endopterygota</taxon>
        <taxon>Hymenoptera</taxon>
        <taxon>Apocrita</taxon>
        <taxon>Proctotrupomorpha</taxon>
        <taxon>Chalcidoidea</taxon>
        <taxon>Trichogrammatidae</taxon>
        <taxon>Trichogramma</taxon>
    </lineage>
</organism>
<proteinExistence type="predicted"/>
<dbReference type="PROSITE" id="PS50297">
    <property type="entry name" value="ANK_REP_REGION"/>
    <property type="match status" value="1"/>
</dbReference>
<accession>A0A6H5J5Q2</accession>
<dbReference type="PROSITE" id="PS50088">
    <property type="entry name" value="ANK_REPEAT"/>
    <property type="match status" value="1"/>
</dbReference>
<name>A0A6H5J5Q2_9HYME</name>
<keyword evidence="3" id="KW-1185">Reference proteome</keyword>
<gene>
    <name evidence="2" type="ORF">TBRA_LOCUS16413</name>
</gene>
<evidence type="ECO:0000313" key="2">
    <source>
        <dbReference type="EMBL" id="CAB0044832.1"/>
    </source>
</evidence>
<dbReference type="OrthoDB" id="448455at2759"/>
<protein>
    <submittedName>
        <fullName evidence="2">Uncharacterized protein</fullName>
    </submittedName>
</protein>
<evidence type="ECO:0000313" key="3">
    <source>
        <dbReference type="Proteomes" id="UP000479190"/>
    </source>
</evidence>
<dbReference type="SUPFAM" id="SSF48403">
    <property type="entry name" value="Ankyrin repeat"/>
    <property type="match status" value="1"/>
</dbReference>